<organism evidence="1">
    <name type="scientific">viral metagenome</name>
    <dbReference type="NCBI Taxonomy" id="1070528"/>
    <lineage>
        <taxon>unclassified sequences</taxon>
        <taxon>metagenomes</taxon>
        <taxon>organismal metagenomes</taxon>
    </lineage>
</organism>
<name>A0A6M3KY67_9ZZZZ</name>
<gene>
    <name evidence="1" type="ORF">MM415B02127_0016</name>
</gene>
<dbReference type="AlphaFoldDB" id="A0A6M3KY67"/>
<accession>A0A6M3KY67</accession>
<proteinExistence type="predicted"/>
<dbReference type="Gene3D" id="2.60.40.10">
    <property type="entry name" value="Immunoglobulins"/>
    <property type="match status" value="1"/>
</dbReference>
<dbReference type="EMBL" id="MT142616">
    <property type="protein sequence ID" value="QJA86128.1"/>
    <property type="molecule type" value="Genomic_DNA"/>
</dbReference>
<sequence>MERFMRKLLFTLVLALLLVPSVALPASDTITFGWEQDMVVPVVGWRIYQSETAGAYSTTPFQTLVYDGTVKPEYTATTVVTVPAGTMKTFYWVVTAYNGVMESAWSNEVSTSHDFRAPTVPVTFRATVTHTP</sequence>
<protein>
    <recommendedName>
        <fullName evidence="2">Fibronectin type-III domain-containing protein</fullName>
    </recommendedName>
</protein>
<reference evidence="1" key="1">
    <citation type="submission" date="2020-03" db="EMBL/GenBank/DDBJ databases">
        <title>The deep terrestrial virosphere.</title>
        <authorList>
            <person name="Holmfeldt K."/>
            <person name="Nilsson E."/>
            <person name="Simone D."/>
            <person name="Lopez-Fernandez M."/>
            <person name="Wu X."/>
            <person name="de Brujin I."/>
            <person name="Lundin D."/>
            <person name="Andersson A."/>
            <person name="Bertilsson S."/>
            <person name="Dopson M."/>
        </authorList>
    </citation>
    <scope>NUCLEOTIDE SEQUENCE</scope>
    <source>
        <strain evidence="1">MM415B02127</strain>
    </source>
</reference>
<evidence type="ECO:0008006" key="2">
    <source>
        <dbReference type="Google" id="ProtNLM"/>
    </source>
</evidence>
<evidence type="ECO:0000313" key="1">
    <source>
        <dbReference type="EMBL" id="QJA86128.1"/>
    </source>
</evidence>
<dbReference type="InterPro" id="IPR013783">
    <property type="entry name" value="Ig-like_fold"/>
</dbReference>